<feature type="region of interest" description="Disordered" evidence="2">
    <location>
        <begin position="364"/>
        <end position="445"/>
    </location>
</feature>
<dbReference type="Gene3D" id="3.30.40.10">
    <property type="entry name" value="Zinc/RING finger domain, C3HC4 (zinc finger)"/>
    <property type="match status" value="1"/>
</dbReference>
<reference evidence="4 5" key="1">
    <citation type="submission" date="2024-07" db="EMBL/GenBank/DDBJ databases">
        <title>Draft sequence of the Neodothiora populina.</title>
        <authorList>
            <person name="Drown D.D."/>
            <person name="Schuette U.S."/>
            <person name="Buechlein A.B."/>
            <person name="Rusch D.R."/>
            <person name="Winton L.W."/>
            <person name="Adams G.A."/>
        </authorList>
    </citation>
    <scope>NUCLEOTIDE SEQUENCE [LARGE SCALE GENOMIC DNA]</scope>
    <source>
        <strain evidence="4 5">CPC 39397</strain>
    </source>
</reference>
<keyword evidence="1" id="KW-0862">Zinc</keyword>
<feature type="compositionally biased region" description="Polar residues" evidence="2">
    <location>
        <begin position="395"/>
        <end position="415"/>
    </location>
</feature>
<feature type="compositionally biased region" description="Basic and acidic residues" evidence="2">
    <location>
        <begin position="417"/>
        <end position="445"/>
    </location>
</feature>
<dbReference type="InterPro" id="IPR032922">
    <property type="entry name" value="SON"/>
</dbReference>
<feature type="compositionally biased region" description="Basic and acidic residues" evidence="2">
    <location>
        <begin position="778"/>
        <end position="862"/>
    </location>
</feature>
<feature type="compositionally biased region" description="Gly residues" evidence="2">
    <location>
        <begin position="373"/>
        <end position="389"/>
    </location>
</feature>
<feature type="compositionally biased region" description="Basic and acidic residues" evidence="2">
    <location>
        <begin position="679"/>
        <end position="700"/>
    </location>
</feature>
<feature type="compositionally biased region" description="Basic and acidic residues" evidence="2">
    <location>
        <begin position="980"/>
        <end position="998"/>
    </location>
</feature>
<feature type="compositionally biased region" description="Polar residues" evidence="2">
    <location>
        <begin position="220"/>
        <end position="243"/>
    </location>
</feature>
<feature type="compositionally biased region" description="Pro residues" evidence="2">
    <location>
        <begin position="103"/>
        <end position="117"/>
    </location>
</feature>
<evidence type="ECO:0000256" key="2">
    <source>
        <dbReference type="SAM" id="MobiDB-lite"/>
    </source>
</evidence>
<dbReference type="PANTHER" id="PTHR46528">
    <property type="entry name" value="PROTEIN SON"/>
    <property type="match status" value="1"/>
</dbReference>
<dbReference type="PROSITE" id="PS50089">
    <property type="entry name" value="ZF_RING_2"/>
    <property type="match status" value="1"/>
</dbReference>
<evidence type="ECO:0000313" key="4">
    <source>
        <dbReference type="EMBL" id="KAL1301552.1"/>
    </source>
</evidence>
<dbReference type="InterPro" id="IPR001841">
    <property type="entry name" value="Znf_RING"/>
</dbReference>
<feature type="compositionally biased region" description="Basic and acidic residues" evidence="2">
    <location>
        <begin position="174"/>
        <end position="188"/>
    </location>
</feature>
<dbReference type="CDD" id="cd16620">
    <property type="entry name" value="vRING-HC-C4C4_RBBP6"/>
    <property type="match status" value="1"/>
</dbReference>
<feature type="compositionally biased region" description="Basic and acidic residues" evidence="2">
    <location>
        <begin position="720"/>
        <end position="750"/>
    </location>
</feature>
<feature type="compositionally biased region" description="Basic residues" evidence="2">
    <location>
        <begin position="1043"/>
        <end position="1052"/>
    </location>
</feature>
<feature type="region of interest" description="Disordered" evidence="2">
    <location>
        <begin position="91"/>
        <end position="243"/>
    </location>
</feature>
<organism evidence="4 5">
    <name type="scientific">Neodothiora populina</name>
    <dbReference type="NCBI Taxonomy" id="2781224"/>
    <lineage>
        <taxon>Eukaryota</taxon>
        <taxon>Fungi</taxon>
        <taxon>Dikarya</taxon>
        <taxon>Ascomycota</taxon>
        <taxon>Pezizomycotina</taxon>
        <taxon>Dothideomycetes</taxon>
        <taxon>Dothideomycetidae</taxon>
        <taxon>Dothideales</taxon>
        <taxon>Dothioraceae</taxon>
        <taxon>Neodothiora</taxon>
    </lineage>
</organism>
<feature type="compositionally biased region" description="Basic residues" evidence="2">
    <location>
        <begin position="751"/>
        <end position="761"/>
    </location>
</feature>
<dbReference type="SUPFAM" id="SSF57850">
    <property type="entry name" value="RING/U-box"/>
    <property type="match status" value="1"/>
</dbReference>
<comment type="caution">
    <text evidence="4">The sequence shown here is derived from an EMBL/GenBank/DDBJ whole genome shotgun (WGS) entry which is preliminary data.</text>
</comment>
<dbReference type="EMBL" id="JBFMKM010000013">
    <property type="protein sequence ID" value="KAL1301552.1"/>
    <property type="molecule type" value="Genomic_DNA"/>
</dbReference>
<proteinExistence type="predicted"/>
<dbReference type="GeneID" id="95979490"/>
<feature type="compositionally biased region" description="Low complexity" evidence="2">
    <location>
        <begin position="879"/>
        <end position="897"/>
    </location>
</feature>
<gene>
    <name evidence="4" type="ORF">AAFC00_005791</name>
</gene>
<evidence type="ECO:0000313" key="5">
    <source>
        <dbReference type="Proteomes" id="UP001562354"/>
    </source>
</evidence>
<evidence type="ECO:0000259" key="3">
    <source>
        <dbReference type="PROSITE" id="PS50089"/>
    </source>
</evidence>
<name>A0ABR3P649_9PEZI</name>
<protein>
    <recommendedName>
        <fullName evidence="3">RING-type domain-containing protein</fullName>
    </recommendedName>
</protein>
<feature type="compositionally biased region" description="Basic and acidic residues" evidence="2">
    <location>
        <begin position="905"/>
        <end position="943"/>
    </location>
</feature>
<keyword evidence="1" id="KW-0863">Zinc-finger</keyword>
<evidence type="ECO:0000256" key="1">
    <source>
        <dbReference type="PROSITE-ProRule" id="PRU00175"/>
    </source>
</evidence>
<sequence length="1078" mass="118486">MAAGLVQDQAALDLAATLEPADIPTKLRCAVCNQLAVNAFKLPCCDQAICQYCQASLPESCPVCSHSPLEADMCKPHKALRMTIKVHLKTEEKKRAAAEAATPPVPRPTDTPAPPAAAPSEHVEPVPERAETEEEQVQPNSVHVDGTNASVADPGATDPMAQVEEVSEAQPSEHIADEQQPRPDHTEHVNQTPGVEADTVVQTTEGEEQDVKDGYDQETDQNGSNDGQVQNAPQGQGMNGNMSFDASNQNFANMDWNAGATFNPMMNMSNMQQGWGGFNNMMGMSMGNMAMFGGFGAGGMGMNDMSGMNMGMGFGGGFGGNWNAQQGMGGNFGAGFYPNAGYNQPQMHQGAYGNQMHNQQFPNHNYQNRFQGQRGGAFPRGGRGGFAGRGGHHINQIQPPTQSRPAAGQYATSDGFQGDRRPSQAIEETGHPSSEKPDDHSALPVDEDHARDMSAQGDVVRGAADEDPHSADQVAIEGGDANAYHDDEMHADGASQQGLDINGMNSGALGNMAGQVVDQDMTQQYSNDPAQGDGFYVPANFQAGFHRGRGAFRGRGRGRGAFGAFANNMHDAYAHQDNFTVVAGIESGPPINAPTGPKAMREGKPNTGFYSRVVPVSVQPAPSAASQKEASHTPAVEQEPIVQQGDDAIRSRSRSRSSQRKRKYRQRSTSAGVEEDEAYESRRERRRDNEDSYADERQDEGVDGDTTSRKSRSRAASPGDESRGGHRSRRDKERDKHRSSRSHRDSSREHRRDRHRHRSRSPARTGGEEDYSNGNTGEDLHSESGRHRSRRDRDKERDRDSHRDRDRGDRDREREREKDRSKRSSRRDRSASTGSRDKDDKYSSSRRDRRDQRNTNNGDREAMAPPPASDDLGFKIKGSRSAKAPPTTTAPPTGASSKFAPPTGPRRDRDRERERDRDRSGRDRTDRNSNNRDRERASKDPRRSNTNNNDSTDVRRESVQSVAFTSAATKDKSTPVIDIHAQEREARNRERMLKEQQRRGIAPASALGKRSRGSIEESNNSASFDPPTGPRAERRDGGTGGGGRKKRNRRTNHKYDDDEVDERRAARVEEEREASRWD</sequence>
<dbReference type="PANTHER" id="PTHR46528:SF1">
    <property type="entry name" value="PROTEIN SON"/>
    <property type="match status" value="1"/>
</dbReference>
<feature type="compositionally biased region" description="Basic and acidic residues" evidence="2">
    <location>
        <begin position="121"/>
        <end position="130"/>
    </location>
</feature>
<accession>A0ABR3P649</accession>
<feature type="compositionally biased region" description="Basic residues" evidence="2">
    <location>
        <begin position="651"/>
        <end position="666"/>
    </location>
</feature>
<feature type="domain" description="RING-type" evidence="3">
    <location>
        <begin position="29"/>
        <end position="65"/>
    </location>
</feature>
<feature type="compositionally biased region" description="Basic and acidic residues" evidence="2">
    <location>
        <begin position="1053"/>
        <end position="1078"/>
    </location>
</feature>
<keyword evidence="1" id="KW-0479">Metal-binding</keyword>
<feature type="compositionally biased region" description="Polar residues" evidence="2">
    <location>
        <begin position="959"/>
        <end position="968"/>
    </location>
</feature>
<feature type="region of interest" description="Disordered" evidence="2">
    <location>
        <begin position="620"/>
        <end position="1078"/>
    </location>
</feature>
<dbReference type="RefSeq" id="XP_069197828.1">
    <property type="nucleotide sequence ID" value="XM_069345630.1"/>
</dbReference>
<keyword evidence="5" id="KW-1185">Reference proteome</keyword>
<dbReference type="Proteomes" id="UP001562354">
    <property type="component" value="Unassembled WGS sequence"/>
</dbReference>
<dbReference type="InterPro" id="IPR013083">
    <property type="entry name" value="Znf_RING/FYVE/PHD"/>
</dbReference>